<accession>A0A7U3WJW2</accession>
<feature type="transmembrane region" description="Helical" evidence="1">
    <location>
        <begin position="71"/>
        <end position="93"/>
    </location>
</feature>
<name>A0A7U3WJW2_9CAUD</name>
<keyword evidence="1" id="KW-1133">Transmembrane helix</keyword>
<evidence type="ECO:0000313" key="2">
    <source>
        <dbReference type="EMBL" id="QQM18195.1"/>
    </source>
</evidence>
<dbReference type="Proteomes" id="UP000595272">
    <property type="component" value="Segment"/>
</dbReference>
<sequence>MHLSILTLLAMIPLAVIALTGMFGLADLKPISHSMREGSSTFEILLGVSLLLMSLSAIFLALSLLGGKEPLTWPGLGLLCGAAGVFLMIGHYAPWRKWIKRERA</sequence>
<keyword evidence="1" id="KW-0472">Membrane</keyword>
<dbReference type="EMBL" id="MW393850">
    <property type="protein sequence ID" value="QQM18195.1"/>
    <property type="molecule type" value="Genomic_DNA"/>
</dbReference>
<proteinExistence type="predicted"/>
<feature type="transmembrane region" description="Helical" evidence="1">
    <location>
        <begin position="40"/>
        <end position="65"/>
    </location>
</feature>
<evidence type="ECO:0000313" key="3">
    <source>
        <dbReference type="Proteomes" id="UP000595272"/>
    </source>
</evidence>
<organism evidence="2 3">
    <name type="scientific">Stenotrophomonas phage Salva</name>
    <dbReference type="NCBI Taxonomy" id="2801524"/>
    <lineage>
        <taxon>Viruses</taxon>
        <taxon>Duplodnaviria</taxon>
        <taxon>Heunggongvirae</taxon>
        <taxon>Uroviricota</taxon>
        <taxon>Caudoviricetes</taxon>
        <taxon>Beaumontvirinae</taxon>
        <taxon>Salvavirus</taxon>
        <taxon>Salvavirus salva</taxon>
    </lineage>
</organism>
<evidence type="ECO:0000256" key="1">
    <source>
        <dbReference type="SAM" id="Phobius"/>
    </source>
</evidence>
<gene>
    <name evidence="2" type="ORF">CPT_Salva_031</name>
</gene>
<keyword evidence="3" id="KW-1185">Reference proteome</keyword>
<reference evidence="2 3" key="1">
    <citation type="submission" date="2020-12" db="EMBL/GenBank/DDBJ databases">
        <title>Complete genome sequence of Stenotrophomonas maltophilia phage Salva.</title>
        <authorList>
            <person name="Jefferson B."/>
            <person name="Yao G."/>
            <person name="Clark J."/>
            <person name="Le T."/>
            <person name="Young R."/>
            <person name="Gonzalez C."/>
            <person name="Liu M."/>
        </authorList>
    </citation>
    <scope>NUCLEOTIDE SEQUENCE [LARGE SCALE GENOMIC DNA]</scope>
</reference>
<protein>
    <submittedName>
        <fullName evidence="2">Holin class I</fullName>
    </submittedName>
</protein>
<feature type="transmembrane region" description="Helical" evidence="1">
    <location>
        <begin position="6"/>
        <end position="28"/>
    </location>
</feature>
<keyword evidence="1" id="KW-0812">Transmembrane</keyword>